<protein>
    <submittedName>
        <fullName evidence="1">Integrase</fullName>
    </submittedName>
</protein>
<reference evidence="1 2" key="1">
    <citation type="submission" date="2019-04" db="EMBL/GenBank/DDBJ databases">
        <authorList>
            <person name="Li M."/>
            <person name="Gao C."/>
        </authorList>
    </citation>
    <scope>NUCLEOTIDE SEQUENCE [LARGE SCALE GENOMIC DNA]</scope>
    <source>
        <strain evidence="1 2">BGMRC 2031</strain>
    </source>
</reference>
<dbReference type="EMBL" id="SZPQ01000016">
    <property type="protein sequence ID" value="TKI05984.1"/>
    <property type="molecule type" value="Genomic_DNA"/>
</dbReference>
<gene>
    <name evidence="1" type="ORF">FCN80_12275</name>
</gene>
<proteinExistence type="predicted"/>
<keyword evidence="2" id="KW-1185">Reference proteome</keyword>
<dbReference type="Proteomes" id="UP000305202">
    <property type="component" value="Unassembled WGS sequence"/>
</dbReference>
<comment type="caution">
    <text evidence="1">The sequence shown here is derived from an EMBL/GenBank/DDBJ whole genome shotgun (WGS) entry which is preliminary data.</text>
</comment>
<evidence type="ECO:0000313" key="2">
    <source>
        <dbReference type="Proteomes" id="UP000305202"/>
    </source>
</evidence>
<accession>A0ABY2SKP1</accession>
<organism evidence="1 2">
    <name type="scientific">Martelella alba</name>
    <dbReference type="NCBI Taxonomy" id="2590451"/>
    <lineage>
        <taxon>Bacteria</taxon>
        <taxon>Pseudomonadati</taxon>
        <taxon>Pseudomonadota</taxon>
        <taxon>Alphaproteobacteria</taxon>
        <taxon>Hyphomicrobiales</taxon>
        <taxon>Aurantimonadaceae</taxon>
        <taxon>Martelella</taxon>
    </lineage>
</organism>
<dbReference type="RefSeq" id="WP_136990445.1">
    <property type="nucleotide sequence ID" value="NZ_SZPQ01000016.1"/>
</dbReference>
<evidence type="ECO:0000313" key="1">
    <source>
        <dbReference type="EMBL" id="TKI05984.1"/>
    </source>
</evidence>
<name>A0ABY2SKP1_9HYPH</name>
<sequence>MPKSQGALANHMPHVTPDDVRRFSDTVDIIDAGAFAAELQAFVQERLEEAVAFPPFLEVVPAEKSIEQVLTEKAAALRAGTRWTPGNTDIQRGRAAMLEAFGQPHNLPLPEFARLANKSRQQIYKDIDAGRLLALNVGPRGRKLPDWQLDPVKRQLTQTVIQGAVGVDAWTLYHVLSEPLEGLKGASPVDAVTSDTIDMVGKTVFNVLGIH</sequence>